<keyword evidence="3" id="KW-0378">Hydrolase</keyword>
<dbReference type="GO" id="GO:0006508">
    <property type="term" value="P:proteolysis"/>
    <property type="evidence" value="ECO:0007669"/>
    <property type="project" value="UniProtKB-KW"/>
</dbReference>
<dbReference type="GO" id="GO:0046872">
    <property type="term" value="F:metal ion binding"/>
    <property type="evidence" value="ECO:0007669"/>
    <property type="project" value="InterPro"/>
</dbReference>
<keyword evidence="9" id="KW-1185">Reference proteome</keyword>
<proteinExistence type="inferred from homology"/>
<dbReference type="Pfam" id="PF00675">
    <property type="entry name" value="Peptidase_M16"/>
    <property type="match status" value="1"/>
</dbReference>
<keyword evidence="2" id="KW-0645">Protease</keyword>
<comment type="caution">
    <text evidence="8">The sequence shown here is derived from an EMBL/GenBank/DDBJ whole genome shotgun (WGS) entry which is preliminary data.</text>
</comment>
<reference evidence="8 9" key="1">
    <citation type="submission" date="2019-03" db="EMBL/GenBank/DDBJ databases">
        <title>Genomic Encyclopedia of Archaeal and Bacterial Type Strains, Phase II (KMG-II): from individual species to whole genera.</title>
        <authorList>
            <person name="Goeker M."/>
        </authorList>
    </citation>
    <scope>NUCLEOTIDE SEQUENCE [LARGE SCALE GENOMIC DNA]</scope>
    <source>
        <strain evidence="8 9">DSM 24323</strain>
    </source>
</reference>
<dbReference type="SUPFAM" id="SSF63411">
    <property type="entry name" value="LuxS/MPP-like metallohydrolase"/>
    <property type="match status" value="2"/>
</dbReference>
<comment type="similarity">
    <text evidence="1">Belongs to the peptidase M16 family.</text>
</comment>
<organism evidence="8 9">
    <name type="scientific">Naumannella halotolerans</name>
    <dbReference type="NCBI Taxonomy" id="993414"/>
    <lineage>
        <taxon>Bacteria</taxon>
        <taxon>Bacillati</taxon>
        <taxon>Actinomycetota</taxon>
        <taxon>Actinomycetes</taxon>
        <taxon>Propionibacteriales</taxon>
        <taxon>Propionibacteriaceae</taxon>
        <taxon>Naumannella</taxon>
    </lineage>
</organism>
<dbReference type="InterPro" id="IPR011765">
    <property type="entry name" value="Pept_M16_N"/>
</dbReference>
<dbReference type="Gene3D" id="3.30.830.10">
    <property type="entry name" value="Metalloenzyme, LuxS/M16 peptidase-like"/>
    <property type="match status" value="2"/>
</dbReference>
<accession>A0A4R7J876</accession>
<evidence type="ECO:0000313" key="9">
    <source>
        <dbReference type="Proteomes" id="UP000295371"/>
    </source>
</evidence>
<dbReference type="OrthoDB" id="9811314at2"/>
<dbReference type="InterPro" id="IPR050626">
    <property type="entry name" value="Peptidase_M16"/>
</dbReference>
<dbReference type="InterPro" id="IPR011249">
    <property type="entry name" value="Metalloenz_LuxS/M16"/>
</dbReference>
<keyword evidence="5" id="KW-0482">Metalloprotease</keyword>
<evidence type="ECO:0000313" key="8">
    <source>
        <dbReference type="EMBL" id="TDT33681.1"/>
    </source>
</evidence>
<dbReference type="RefSeq" id="WP_133754151.1">
    <property type="nucleotide sequence ID" value="NZ_SOAW01000001.1"/>
</dbReference>
<evidence type="ECO:0000256" key="4">
    <source>
        <dbReference type="ARBA" id="ARBA00022833"/>
    </source>
</evidence>
<evidence type="ECO:0000259" key="7">
    <source>
        <dbReference type="Pfam" id="PF05193"/>
    </source>
</evidence>
<dbReference type="PANTHER" id="PTHR43690:SF17">
    <property type="entry name" value="PROTEIN YHJJ"/>
    <property type="match status" value="1"/>
</dbReference>
<feature type="domain" description="Peptidase M16 N-terminal" evidence="6">
    <location>
        <begin position="19"/>
        <end position="157"/>
    </location>
</feature>
<keyword evidence="4" id="KW-0862">Zinc</keyword>
<sequence>MVPSVRYPLHQRRLDNGLRVVINPDPAVPAVAVNLWYDVGSRHEEPGRSGFAHLFEHLMFQGSAHVGSGKHISMLQAAGASVNATTWFDRTNYFEALPVGGLDLALWLEADRLSTLLEAVTQENLDNQREVVKEEKRQRYDNVPYGLMMQFLVQNTFPADHPYGHTTIGSMEDLDAAELADVHAFFRRHYMPNNAVLTIAGGIEVDDAMTRVERYFGQIPAGELPETPKTPPLPALSGVPRTEVRAPVPADALYLSWRLPALDQRSFDAADLGLSILGDGQTSRLYRRLVREDQLTTGAEASALGLIGGNSFGFASARARESVDIAQVEAIMISEIERFAAEGPTDEELLRAKAQYERQWLSALATLATRADQISSAATLLDDPEEINQRLITIDGIDTAEITAAVAEHLTADARAAVVYRAIGEDDPVTVTSERLPS</sequence>
<dbReference type="InterPro" id="IPR007863">
    <property type="entry name" value="Peptidase_M16_C"/>
</dbReference>
<dbReference type="AlphaFoldDB" id="A0A4R7J876"/>
<gene>
    <name evidence="8" type="ORF">CLV29_1308</name>
</gene>
<dbReference type="Pfam" id="PF05193">
    <property type="entry name" value="Peptidase_M16_C"/>
    <property type="match status" value="1"/>
</dbReference>
<dbReference type="Proteomes" id="UP000295371">
    <property type="component" value="Unassembled WGS sequence"/>
</dbReference>
<feature type="domain" description="Peptidase M16 C-terminal" evidence="7">
    <location>
        <begin position="179"/>
        <end position="356"/>
    </location>
</feature>
<evidence type="ECO:0000259" key="6">
    <source>
        <dbReference type="Pfam" id="PF00675"/>
    </source>
</evidence>
<name>A0A4R7J876_9ACTN</name>
<evidence type="ECO:0000256" key="1">
    <source>
        <dbReference type="ARBA" id="ARBA00007261"/>
    </source>
</evidence>
<evidence type="ECO:0000256" key="2">
    <source>
        <dbReference type="ARBA" id="ARBA00022670"/>
    </source>
</evidence>
<dbReference type="PANTHER" id="PTHR43690">
    <property type="entry name" value="NARDILYSIN"/>
    <property type="match status" value="1"/>
</dbReference>
<evidence type="ECO:0000256" key="5">
    <source>
        <dbReference type="ARBA" id="ARBA00023049"/>
    </source>
</evidence>
<protein>
    <submittedName>
        <fullName evidence="8">Putative Zn-dependent peptidase</fullName>
    </submittedName>
</protein>
<dbReference type="GO" id="GO:0008237">
    <property type="term" value="F:metallopeptidase activity"/>
    <property type="evidence" value="ECO:0007669"/>
    <property type="project" value="UniProtKB-KW"/>
</dbReference>
<dbReference type="EMBL" id="SOAW01000001">
    <property type="protein sequence ID" value="TDT33681.1"/>
    <property type="molecule type" value="Genomic_DNA"/>
</dbReference>
<evidence type="ECO:0000256" key="3">
    <source>
        <dbReference type="ARBA" id="ARBA00022801"/>
    </source>
</evidence>